<keyword evidence="1" id="KW-0732">Signal</keyword>
<dbReference type="SUPFAM" id="SSF53850">
    <property type="entry name" value="Periplasmic binding protein-like II"/>
    <property type="match status" value="1"/>
</dbReference>
<evidence type="ECO:0000256" key="1">
    <source>
        <dbReference type="ARBA" id="ARBA00022729"/>
    </source>
</evidence>
<evidence type="ECO:0000259" key="2">
    <source>
        <dbReference type="Pfam" id="PF12849"/>
    </source>
</evidence>
<protein>
    <submittedName>
        <fullName evidence="3">Phosphate ABC transporter, periplasmic phosphate-binding protein PstS (TC 3.A.1.7.1)</fullName>
    </submittedName>
</protein>
<dbReference type="EMBL" id="UOFJ01000194">
    <property type="protein sequence ID" value="VAW65848.1"/>
    <property type="molecule type" value="Genomic_DNA"/>
</dbReference>
<evidence type="ECO:0000313" key="3">
    <source>
        <dbReference type="EMBL" id="VAW65848.1"/>
    </source>
</evidence>
<dbReference type="Pfam" id="PF12849">
    <property type="entry name" value="PBP_like_2"/>
    <property type="match status" value="1"/>
</dbReference>
<dbReference type="InterPro" id="IPR050811">
    <property type="entry name" value="Phosphate_ABC_transporter"/>
</dbReference>
<dbReference type="PANTHER" id="PTHR30570:SF1">
    <property type="entry name" value="PHOSPHATE-BINDING PROTEIN PSTS"/>
    <property type="match status" value="1"/>
</dbReference>
<dbReference type="InterPro" id="IPR024370">
    <property type="entry name" value="PBP_domain"/>
</dbReference>
<proteinExistence type="predicted"/>
<accession>A0A3B0XC28</accession>
<feature type="domain" description="PBP" evidence="2">
    <location>
        <begin position="58"/>
        <end position="277"/>
    </location>
</feature>
<gene>
    <name evidence="3" type="ORF">MNBD_GAMMA10-997</name>
</gene>
<sequence>MNNIPVLTMLMFLPRFLISLTPQKLLFQLSGVFLLFYSSLALSLPETLNWVGCGISKKSYMTKLATAYTSKTGIRIDLQGGGATLGIRQVGKKAADFGGSCRFHLPRNKQEKNTGFEPVAWDALAIITNPENPLVNITLEQVKKIYSGEITRWAQLGGMDKPIRLYTRKGKISGVGYSIRSIIFSDVDKDFAFSKQFKSSTPLEKAVESDLNAIAITGVSSARLRKVKILSLNNKTPDYKSIKSGNYALYRPLYITYNLRGQNIDQVKNFIQFAHSRKGRKIMVDNGVVPYLDALKLVMIQSRQLLEAQRKSDMNLTY</sequence>
<dbReference type="AlphaFoldDB" id="A0A3B0XC28"/>
<name>A0A3B0XC28_9ZZZZ</name>
<dbReference type="PANTHER" id="PTHR30570">
    <property type="entry name" value="PERIPLASMIC PHOSPHATE BINDING COMPONENT OF PHOSPHATE ABC TRANSPORTER"/>
    <property type="match status" value="1"/>
</dbReference>
<reference evidence="3" key="1">
    <citation type="submission" date="2018-06" db="EMBL/GenBank/DDBJ databases">
        <authorList>
            <person name="Zhirakovskaya E."/>
        </authorList>
    </citation>
    <scope>NUCLEOTIDE SEQUENCE</scope>
</reference>
<dbReference type="Gene3D" id="3.40.190.10">
    <property type="entry name" value="Periplasmic binding protein-like II"/>
    <property type="match status" value="2"/>
</dbReference>
<organism evidence="3">
    <name type="scientific">hydrothermal vent metagenome</name>
    <dbReference type="NCBI Taxonomy" id="652676"/>
    <lineage>
        <taxon>unclassified sequences</taxon>
        <taxon>metagenomes</taxon>
        <taxon>ecological metagenomes</taxon>
    </lineage>
</organism>